<evidence type="ECO:0000256" key="1">
    <source>
        <dbReference type="SAM" id="MobiDB-lite"/>
    </source>
</evidence>
<organism evidence="2 3">
    <name type="scientific">Syncephalastrum racemosum</name>
    <name type="common">Filamentous fungus</name>
    <dbReference type="NCBI Taxonomy" id="13706"/>
    <lineage>
        <taxon>Eukaryota</taxon>
        <taxon>Fungi</taxon>
        <taxon>Fungi incertae sedis</taxon>
        <taxon>Mucoromycota</taxon>
        <taxon>Mucoromycotina</taxon>
        <taxon>Mucoromycetes</taxon>
        <taxon>Mucorales</taxon>
        <taxon>Syncephalastraceae</taxon>
        <taxon>Syncephalastrum</taxon>
    </lineage>
</organism>
<keyword evidence="3" id="KW-1185">Reference proteome</keyword>
<gene>
    <name evidence="2" type="ORF">BCR43DRAFT_486515</name>
</gene>
<comment type="caution">
    <text evidence="2">The sequence shown here is derived from an EMBL/GenBank/DDBJ whole genome shotgun (WGS) entry which is preliminary data.</text>
</comment>
<dbReference type="EMBL" id="MCGN01000002">
    <property type="protein sequence ID" value="ORZ01194.1"/>
    <property type="molecule type" value="Genomic_DNA"/>
</dbReference>
<proteinExistence type="predicted"/>
<dbReference type="InParanoid" id="A0A1X2HP89"/>
<feature type="compositionally biased region" description="Basic and acidic residues" evidence="1">
    <location>
        <begin position="155"/>
        <end position="169"/>
    </location>
</feature>
<dbReference type="Proteomes" id="UP000242180">
    <property type="component" value="Unassembled WGS sequence"/>
</dbReference>
<reference evidence="2 3" key="1">
    <citation type="submission" date="2016-07" db="EMBL/GenBank/DDBJ databases">
        <title>Pervasive Adenine N6-methylation of Active Genes in Fungi.</title>
        <authorList>
            <consortium name="DOE Joint Genome Institute"/>
            <person name="Mondo S.J."/>
            <person name="Dannebaum R.O."/>
            <person name="Kuo R.C."/>
            <person name="Labutti K."/>
            <person name="Haridas S."/>
            <person name="Kuo A."/>
            <person name="Salamov A."/>
            <person name="Ahrendt S.R."/>
            <person name="Lipzen A."/>
            <person name="Sullivan W."/>
            <person name="Andreopoulos W.B."/>
            <person name="Clum A."/>
            <person name="Lindquist E."/>
            <person name="Daum C."/>
            <person name="Ramamoorthy G.K."/>
            <person name="Gryganskyi A."/>
            <person name="Culley D."/>
            <person name="Magnuson J.K."/>
            <person name="James T.Y."/>
            <person name="O'Malley M.A."/>
            <person name="Stajich J.E."/>
            <person name="Spatafora J.W."/>
            <person name="Visel A."/>
            <person name="Grigoriev I.V."/>
        </authorList>
    </citation>
    <scope>NUCLEOTIDE SEQUENCE [LARGE SCALE GENOMIC DNA]</scope>
    <source>
        <strain evidence="2 3">NRRL 2496</strain>
    </source>
</reference>
<evidence type="ECO:0000313" key="3">
    <source>
        <dbReference type="Proteomes" id="UP000242180"/>
    </source>
</evidence>
<dbReference type="OrthoDB" id="2218529at2759"/>
<accession>A0A1X2HP89</accession>
<name>A0A1X2HP89_SYNRA</name>
<dbReference type="AlphaFoldDB" id="A0A1X2HP89"/>
<protein>
    <submittedName>
        <fullName evidence="2">Uncharacterized protein</fullName>
    </submittedName>
</protein>
<sequence>MRLWIHQPNLVSHKPLDFRWKACNEDKMVFEPQDANVMTLQSVTCPQIDGCTVLIKVNETRRIYSISYKDRIIPVPLQHPAGMTGYDAVQQNEEDAYGCAWRLNYDVRDENGGRIKRFVPRSFECDVNLLNPEVLMASSREKVVVSTPAPPPLSEEEKHQKEQEHKKAMYDQCSASPDSQNILASFQKSVAVFLQWIH</sequence>
<feature type="region of interest" description="Disordered" evidence="1">
    <location>
        <begin position="146"/>
        <end position="169"/>
    </location>
</feature>
<evidence type="ECO:0000313" key="2">
    <source>
        <dbReference type="EMBL" id="ORZ01194.1"/>
    </source>
</evidence>